<dbReference type="AlphaFoldDB" id="A0A1H1YN33"/>
<organism evidence="2 3">
    <name type="scientific">Halopseudomonas xinjiangensis</name>
    <dbReference type="NCBI Taxonomy" id="487184"/>
    <lineage>
        <taxon>Bacteria</taxon>
        <taxon>Pseudomonadati</taxon>
        <taxon>Pseudomonadota</taxon>
        <taxon>Gammaproteobacteria</taxon>
        <taxon>Pseudomonadales</taxon>
        <taxon>Pseudomonadaceae</taxon>
        <taxon>Halopseudomonas</taxon>
    </lineage>
</organism>
<evidence type="ECO:0000259" key="1">
    <source>
        <dbReference type="Pfam" id="PF13679"/>
    </source>
</evidence>
<gene>
    <name evidence="2" type="ORF">SAMN05216421_3213</name>
</gene>
<evidence type="ECO:0000313" key="3">
    <source>
        <dbReference type="Proteomes" id="UP000243207"/>
    </source>
</evidence>
<sequence>MSHAEQFEALDAWLSEYQAVWRARPFVQHRLPWEADWTELSTALRARALEQAEADHGDPHRLDLPAPFPALAATSRRLSRLPDWSSSPPPVPLNLSAHIPGRKWQQIQHFAHITSLTLTEPAAKWVDWCAGKGHLGRLLGWRSAAPVMCLERDRQLNHDGAELSRHWQVCAEHVEADVLAPETWGRLAAEQSVVALHACGDLHATLLRQGAAAGCRQLTLSPCCYNRIASPAYEPMSALGRHAAVSLSREDLGLPLQQTVTAGRRVRALRDRSMAWRLAFDLWQREARGVDEYLPTPSRPESALACGMPAFCRDLAAHHKLALPEPENWAVLEAHGWQRLAIARNLELVQALFRRPLEVWLLLDRALYLEEQGYRVRLGQFCPVELTPRNLILLAERAS</sequence>
<feature type="domain" description="Methyltransferase" evidence="1">
    <location>
        <begin position="102"/>
        <end position="229"/>
    </location>
</feature>
<dbReference type="PANTHER" id="PTHR13369">
    <property type="match status" value="1"/>
</dbReference>
<dbReference type="OrthoDB" id="5298194at2"/>
<dbReference type="RefSeq" id="WP_093396840.1">
    <property type="nucleotide sequence ID" value="NZ_LT629736.1"/>
</dbReference>
<dbReference type="PANTHER" id="PTHR13369:SF0">
    <property type="entry name" value="GLUTATHIONE S-TRANSFERASE C-TERMINAL DOMAIN-CONTAINING PROTEIN"/>
    <property type="match status" value="1"/>
</dbReference>
<proteinExistence type="predicted"/>
<dbReference type="InterPro" id="IPR025714">
    <property type="entry name" value="Methyltranfer_dom"/>
</dbReference>
<name>A0A1H1YN33_9GAMM</name>
<accession>A0A1H1YN33</accession>
<keyword evidence="2" id="KW-0489">Methyltransferase</keyword>
<evidence type="ECO:0000313" key="2">
    <source>
        <dbReference type="EMBL" id="SDT22867.1"/>
    </source>
</evidence>
<dbReference type="GO" id="GO:0032259">
    <property type="term" value="P:methylation"/>
    <property type="evidence" value="ECO:0007669"/>
    <property type="project" value="UniProtKB-KW"/>
</dbReference>
<keyword evidence="2" id="KW-0808">Transferase</keyword>
<keyword evidence="3" id="KW-1185">Reference proteome</keyword>
<dbReference type="GO" id="GO:0008168">
    <property type="term" value="F:methyltransferase activity"/>
    <property type="evidence" value="ECO:0007669"/>
    <property type="project" value="UniProtKB-KW"/>
</dbReference>
<dbReference type="Proteomes" id="UP000243207">
    <property type="component" value="Chromosome I"/>
</dbReference>
<dbReference type="Pfam" id="PF13679">
    <property type="entry name" value="Methyltransf_32"/>
    <property type="match status" value="1"/>
</dbReference>
<reference evidence="3" key="1">
    <citation type="submission" date="2016-10" db="EMBL/GenBank/DDBJ databases">
        <authorList>
            <person name="Varghese N."/>
            <person name="Submissions S."/>
        </authorList>
    </citation>
    <scope>NUCLEOTIDE SEQUENCE [LARGE SCALE GENOMIC DNA]</scope>
    <source>
        <strain evidence="3">NRRL B-51270</strain>
    </source>
</reference>
<dbReference type="EMBL" id="LT629736">
    <property type="protein sequence ID" value="SDT22867.1"/>
    <property type="molecule type" value="Genomic_DNA"/>
</dbReference>
<protein>
    <submittedName>
        <fullName evidence="2">Methyltransferase domain-containing protein</fullName>
    </submittedName>
</protein>
<dbReference type="STRING" id="487184.SAMN05216421_3213"/>